<evidence type="ECO:0000313" key="10">
    <source>
        <dbReference type="EMBL" id="MDK8600860.1"/>
    </source>
</evidence>
<comment type="catalytic activity">
    <reaction evidence="7">
        <text>orotidine 5'-phosphate + diphosphate = orotate + 5-phospho-alpha-D-ribose 1-diphosphate</text>
        <dbReference type="Rhea" id="RHEA:10380"/>
        <dbReference type="ChEBI" id="CHEBI:30839"/>
        <dbReference type="ChEBI" id="CHEBI:33019"/>
        <dbReference type="ChEBI" id="CHEBI:57538"/>
        <dbReference type="ChEBI" id="CHEBI:58017"/>
        <dbReference type="EC" id="2.4.2.10"/>
    </reaction>
</comment>
<evidence type="ECO:0000256" key="3">
    <source>
        <dbReference type="ARBA" id="ARBA00022676"/>
    </source>
</evidence>
<comment type="caution">
    <text evidence="7">Lacks conserved residue(s) required for the propagation of feature annotation.</text>
</comment>
<evidence type="ECO:0000256" key="6">
    <source>
        <dbReference type="ARBA" id="ARBA00022975"/>
    </source>
</evidence>
<dbReference type="InterPro" id="IPR023031">
    <property type="entry name" value="OPRT"/>
</dbReference>
<organism evidence="9 11">
    <name type="scientific">Trueperella bernardiae</name>
    <dbReference type="NCBI Taxonomy" id="59561"/>
    <lineage>
        <taxon>Bacteria</taxon>
        <taxon>Bacillati</taxon>
        <taxon>Actinomycetota</taxon>
        <taxon>Actinomycetes</taxon>
        <taxon>Actinomycetales</taxon>
        <taxon>Actinomycetaceae</taxon>
        <taxon>Trueperella</taxon>
    </lineage>
</organism>
<dbReference type="EC" id="2.4.2.10" evidence="2 7"/>
<dbReference type="NCBIfam" id="TIGR01367">
    <property type="entry name" value="pyrE_Therm"/>
    <property type="match status" value="1"/>
</dbReference>
<dbReference type="CDD" id="cd06223">
    <property type="entry name" value="PRTases_typeI"/>
    <property type="match status" value="1"/>
</dbReference>
<keyword evidence="6 7" id="KW-0665">Pyrimidine biosynthesis</keyword>
<evidence type="ECO:0000313" key="9">
    <source>
        <dbReference type="EMBL" id="KTF03592.1"/>
    </source>
</evidence>
<reference evidence="10" key="2">
    <citation type="submission" date="2023-05" db="EMBL/GenBank/DDBJ databases">
        <title>Genomic Catalog of Human Bladder Bacteria.</title>
        <authorList>
            <person name="Du J."/>
        </authorList>
    </citation>
    <scope>NUCLEOTIDE SEQUENCE</scope>
    <source>
        <strain evidence="10">UMB1304A</strain>
    </source>
</reference>
<dbReference type="InterPro" id="IPR029057">
    <property type="entry name" value="PRTase-like"/>
</dbReference>
<dbReference type="GO" id="GO:0004588">
    <property type="term" value="F:orotate phosphoribosyltransferase activity"/>
    <property type="evidence" value="ECO:0007669"/>
    <property type="project" value="UniProtKB-UniRule"/>
</dbReference>
<feature type="binding site" evidence="7">
    <location>
        <position position="146"/>
    </location>
    <ligand>
        <name>orotate</name>
        <dbReference type="ChEBI" id="CHEBI:30839"/>
    </ligand>
</feature>
<dbReference type="STRING" id="59561.AQZ59_01551"/>
<sequence>MLTNDEILARVRETEAIRHGHFALTSGRHSDTYIQCARVLESPDVTAALAQEAVRRLDVEVDIVASPAVGGMLFGFAVALALHKRFVFTERVDGAMQLRRSFEIPRGARVLVVEDVVTTGGSVAEVVALVEAAGAEVVGVVALIDRKTERKFTAPFYPLLSLPTESWAPEECGLCAAGEELDSPGSRRL</sequence>
<keyword evidence="3 7" id="KW-0328">Glycosyltransferase</keyword>
<keyword evidence="11" id="KW-1185">Reference proteome</keyword>
<feature type="binding site" description="in other chain" evidence="7">
    <location>
        <begin position="114"/>
        <end position="122"/>
    </location>
    <ligand>
        <name>5-phospho-alpha-D-ribose 1-diphosphate</name>
        <dbReference type="ChEBI" id="CHEBI:58017"/>
        <note>ligand shared between dimeric partners</note>
    </ligand>
</feature>
<feature type="binding site" evidence="7">
    <location>
        <position position="91"/>
    </location>
    <ligand>
        <name>5-phospho-alpha-D-ribose 1-diphosphate</name>
        <dbReference type="ChEBI" id="CHEBI:58017"/>
        <note>ligand shared between dimeric partners</note>
    </ligand>
</feature>
<dbReference type="SUPFAM" id="SSF53271">
    <property type="entry name" value="PRTase-like"/>
    <property type="match status" value="1"/>
</dbReference>
<dbReference type="PANTHER" id="PTHR19278">
    <property type="entry name" value="OROTATE PHOSPHORIBOSYLTRANSFERASE"/>
    <property type="match status" value="1"/>
</dbReference>
<comment type="subunit">
    <text evidence="7">Homodimer.</text>
</comment>
<dbReference type="HAMAP" id="MF_01208">
    <property type="entry name" value="PyrE"/>
    <property type="match status" value="1"/>
</dbReference>
<dbReference type="GO" id="GO:0044205">
    <property type="term" value="P:'de novo' UMP biosynthetic process"/>
    <property type="evidence" value="ECO:0007669"/>
    <property type="project" value="UniProtKB-UniRule"/>
</dbReference>
<dbReference type="EMBL" id="JASPDQ010000001">
    <property type="protein sequence ID" value="MDK8600860.1"/>
    <property type="molecule type" value="Genomic_DNA"/>
</dbReference>
<dbReference type="PATRIC" id="fig|59561.3.peg.1545"/>
<name>A0A0W1KHP7_9ACTO</name>
<dbReference type="Pfam" id="PF00156">
    <property type="entry name" value="Pribosyltran"/>
    <property type="match status" value="1"/>
</dbReference>
<dbReference type="InterPro" id="IPR000836">
    <property type="entry name" value="PRTase_dom"/>
</dbReference>
<dbReference type="InterPro" id="IPR006273">
    <property type="entry name" value="Orotate_PRibTrfase_bac"/>
</dbReference>
<feature type="binding site" evidence="7">
    <location>
        <position position="118"/>
    </location>
    <ligand>
        <name>orotate</name>
        <dbReference type="ChEBI" id="CHEBI:30839"/>
    </ligand>
</feature>
<comment type="similarity">
    <text evidence="7">Belongs to the purine/pyrimidine phosphoribosyltransferase family. PyrE subfamily.</text>
</comment>
<dbReference type="UniPathway" id="UPA00070">
    <property type="reaction ID" value="UER00119"/>
</dbReference>
<evidence type="ECO:0000256" key="1">
    <source>
        <dbReference type="ARBA" id="ARBA00004889"/>
    </source>
</evidence>
<dbReference type="GO" id="GO:0019856">
    <property type="term" value="P:pyrimidine nucleobase biosynthetic process"/>
    <property type="evidence" value="ECO:0007669"/>
    <property type="project" value="InterPro"/>
</dbReference>
<dbReference type="Proteomes" id="UP001225576">
    <property type="component" value="Unassembled WGS sequence"/>
</dbReference>
<dbReference type="Gene3D" id="3.40.50.2020">
    <property type="match status" value="1"/>
</dbReference>
<dbReference type="AlphaFoldDB" id="A0A0W1KHP7"/>
<proteinExistence type="inferred from homology"/>
<comment type="cofactor">
    <cofactor evidence="7">
        <name>Mg(2+)</name>
        <dbReference type="ChEBI" id="CHEBI:18420"/>
    </cofactor>
</comment>
<accession>A0A0W1KHP7</accession>
<evidence type="ECO:0000259" key="8">
    <source>
        <dbReference type="Pfam" id="PF00156"/>
    </source>
</evidence>
<comment type="caution">
    <text evidence="9">The sequence shown here is derived from an EMBL/GenBank/DDBJ whole genome shotgun (WGS) entry which is preliminary data.</text>
</comment>
<evidence type="ECO:0000256" key="4">
    <source>
        <dbReference type="ARBA" id="ARBA00022679"/>
    </source>
</evidence>
<dbReference type="PANTHER" id="PTHR19278:SF9">
    <property type="entry name" value="URIDINE 5'-MONOPHOSPHATE SYNTHASE"/>
    <property type="match status" value="1"/>
</dbReference>
<evidence type="ECO:0000313" key="11">
    <source>
        <dbReference type="Proteomes" id="UP000054404"/>
    </source>
</evidence>
<feature type="domain" description="Phosphoribosyltransferase" evidence="8">
    <location>
        <begin position="48"/>
        <end position="153"/>
    </location>
</feature>
<evidence type="ECO:0000256" key="2">
    <source>
        <dbReference type="ARBA" id="ARBA00011971"/>
    </source>
</evidence>
<evidence type="ECO:0000256" key="5">
    <source>
        <dbReference type="ARBA" id="ARBA00022842"/>
    </source>
</evidence>
<evidence type="ECO:0000256" key="7">
    <source>
        <dbReference type="HAMAP-Rule" id="MF_01208"/>
    </source>
</evidence>
<dbReference type="RefSeq" id="WP_062614072.1">
    <property type="nucleotide sequence ID" value="NZ_CALTZF010000014.1"/>
</dbReference>
<comment type="function">
    <text evidence="7">Catalyzes the transfer of a ribosyl phosphate group from 5-phosphoribose 1-diphosphate to orotate, leading to the formation of orotidine monophosphate (OMP).</text>
</comment>
<keyword evidence="5 7" id="KW-0460">Magnesium</keyword>
<dbReference type="OrthoDB" id="1493031at2"/>
<dbReference type="EMBL" id="LNIZ01000008">
    <property type="protein sequence ID" value="KTF03592.1"/>
    <property type="molecule type" value="Genomic_DNA"/>
</dbReference>
<dbReference type="Proteomes" id="UP000054404">
    <property type="component" value="Unassembled WGS sequence"/>
</dbReference>
<comment type="pathway">
    <text evidence="1 7">Pyrimidine metabolism; UMP biosynthesis via de novo pathway; UMP from orotate: step 1/2.</text>
</comment>
<gene>
    <name evidence="9" type="primary">pyrE_2</name>
    <name evidence="7 10" type="synonym">pyrE</name>
    <name evidence="9" type="ORF">AQZ59_01551</name>
    <name evidence="10" type="ORF">QP858_00055</name>
</gene>
<protein>
    <recommendedName>
        <fullName evidence="2 7">Orotate phosphoribosyltransferase</fullName>
        <shortName evidence="7">OPRT</shortName>
        <shortName evidence="7">OPRTase</shortName>
        <ecNumber evidence="2 7">2.4.2.10</ecNumber>
    </recommendedName>
</protein>
<reference evidence="9 11" key="1">
    <citation type="submission" date="2015-11" db="EMBL/GenBank/DDBJ databases">
        <title>Draft Genome Sequence of the Type Strain Trueperella bernardiae LCDC 89-0504T, Isolated from Blood Culture.</title>
        <authorList>
            <person name="Bernier A.-M."/>
            <person name="Bernard K."/>
        </authorList>
    </citation>
    <scope>NUCLEOTIDE SEQUENCE [LARGE SCALE GENOMIC DNA]</scope>
    <source>
        <strain evidence="9 11">LCDC 89-0504</strain>
    </source>
</reference>
<keyword evidence="4 7" id="KW-0808">Transferase</keyword>
<dbReference type="GO" id="GO:0000287">
    <property type="term" value="F:magnesium ion binding"/>
    <property type="evidence" value="ECO:0007669"/>
    <property type="project" value="UniProtKB-UniRule"/>
</dbReference>